<dbReference type="PANTHER" id="PTHR32183">
    <property type="match status" value="1"/>
</dbReference>
<dbReference type="OrthoDB" id="9778208at2"/>
<dbReference type="GO" id="GO:0032259">
    <property type="term" value="P:methylation"/>
    <property type="evidence" value="ECO:0007669"/>
    <property type="project" value="UniProtKB-KW"/>
</dbReference>
<keyword evidence="1" id="KW-0597">Phosphoprotein</keyword>
<dbReference type="PANTHER" id="PTHR32183:SF6">
    <property type="entry name" value="CYSTEINE SULFINATE DESULFINASE_CYSTEINE DESULFURASE AND RELATED ENZYMES"/>
    <property type="match status" value="1"/>
</dbReference>
<keyword evidence="2 5" id="KW-0489">Methyltransferase</keyword>
<organism evidence="5 6">
    <name type="scientific">Flavobacterium micromati</name>
    <dbReference type="NCBI Taxonomy" id="229205"/>
    <lineage>
        <taxon>Bacteria</taxon>
        <taxon>Pseudomonadati</taxon>
        <taxon>Bacteroidota</taxon>
        <taxon>Flavobacteriia</taxon>
        <taxon>Flavobacteriales</taxon>
        <taxon>Flavobacteriaceae</taxon>
        <taxon>Flavobacterium</taxon>
    </lineage>
</organism>
<dbReference type="STRING" id="229205.SAMN05444372_104173"/>
<dbReference type="Pfam" id="PF05724">
    <property type="entry name" value="TPMT"/>
    <property type="match status" value="1"/>
</dbReference>
<gene>
    <name evidence="5" type="ORF">SAMN05444372_104173</name>
</gene>
<dbReference type="RefSeq" id="WP_073018140.1">
    <property type="nucleotide sequence ID" value="NZ_FQWF01000004.1"/>
</dbReference>
<dbReference type="InterPro" id="IPR029063">
    <property type="entry name" value="SAM-dependent_MTases_sf"/>
</dbReference>
<keyword evidence="4" id="KW-0949">S-adenosyl-L-methionine</keyword>
<reference evidence="6" key="1">
    <citation type="submission" date="2016-11" db="EMBL/GenBank/DDBJ databases">
        <authorList>
            <person name="Varghese N."/>
            <person name="Submissions S."/>
        </authorList>
    </citation>
    <scope>NUCLEOTIDE SEQUENCE [LARGE SCALE GENOMIC DNA]</scope>
    <source>
        <strain evidence="6">DSM 17659</strain>
    </source>
</reference>
<evidence type="ECO:0000256" key="1">
    <source>
        <dbReference type="ARBA" id="ARBA00022553"/>
    </source>
</evidence>
<evidence type="ECO:0000256" key="4">
    <source>
        <dbReference type="ARBA" id="ARBA00022691"/>
    </source>
</evidence>
<dbReference type="CDD" id="cd02440">
    <property type="entry name" value="AdoMet_MTases"/>
    <property type="match status" value="1"/>
</dbReference>
<dbReference type="AlphaFoldDB" id="A0A1M5INE0"/>
<dbReference type="PROSITE" id="PS51585">
    <property type="entry name" value="SAM_MT_TPMT"/>
    <property type="match status" value="1"/>
</dbReference>
<dbReference type="EMBL" id="FQWF01000004">
    <property type="protein sequence ID" value="SHG29832.1"/>
    <property type="molecule type" value="Genomic_DNA"/>
</dbReference>
<dbReference type="Gene3D" id="3.40.50.150">
    <property type="entry name" value="Vaccinia Virus protein VP39"/>
    <property type="match status" value="1"/>
</dbReference>
<keyword evidence="6" id="KW-1185">Reference proteome</keyword>
<keyword evidence="3 5" id="KW-0808">Transferase</keyword>
<proteinExistence type="predicted"/>
<evidence type="ECO:0000313" key="6">
    <source>
        <dbReference type="Proteomes" id="UP000184020"/>
    </source>
</evidence>
<accession>A0A1M5INE0</accession>
<dbReference type="Proteomes" id="UP000184020">
    <property type="component" value="Unassembled WGS sequence"/>
</dbReference>
<evidence type="ECO:0000256" key="2">
    <source>
        <dbReference type="ARBA" id="ARBA00022603"/>
    </source>
</evidence>
<dbReference type="SUPFAM" id="SSF53335">
    <property type="entry name" value="S-adenosyl-L-methionine-dependent methyltransferases"/>
    <property type="match status" value="1"/>
</dbReference>
<protein>
    <submittedName>
        <fullName evidence="5">Thiopurine S-methyltransferase (TPMT)</fullName>
    </submittedName>
</protein>
<name>A0A1M5INE0_9FLAO</name>
<dbReference type="InterPro" id="IPR008854">
    <property type="entry name" value="TPMT"/>
</dbReference>
<evidence type="ECO:0000313" key="5">
    <source>
        <dbReference type="EMBL" id="SHG29832.1"/>
    </source>
</evidence>
<evidence type="ECO:0000256" key="3">
    <source>
        <dbReference type="ARBA" id="ARBA00022679"/>
    </source>
</evidence>
<sequence>MEALKFNSNSKLKVLDVMYWETQYQNNNIGWDLGTISPAIKMYIDNLIDKKIAVLIPGCGNTYEAEYLLEQGFTNITVIDIAPTLVSTLREKFRSNSNITILLGDFFEHKGQYNIIIEQTFFCALEPALRQKYAQKMNELLAADGILFGLLFNRQFDVGPPFGGSQEEYLSVFQKEFDILQMKLCLNSVAPRANTELFIELKKVNS</sequence>
<dbReference type="GO" id="GO:0008757">
    <property type="term" value="F:S-adenosylmethionine-dependent methyltransferase activity"/>
    <property type="evidence" value="ECO:0007669"/>
    <property type="project" value="InterPro"/>
</dbReference>